<keyword evidence="9" id="KW-1185">Reference proteome</keyword>
<evidence type="ECO:0000256" key="6">
    <source>
        <dbReference type="ARBA" id="ARBA00049417"/>
    </source>
</evidence>
<dbReference type="Pfam" id="PF01966">
    <property type="entry name" value="HD"/>
    <property type="match status" value="1"/>
</dbReference>
<dbReference type="SUPFAM" id="SSF109604">
    <property type="entry name" value="HD-domain/PDEase-like"/>
    <property type="match status" value="1"/>
</dbReference>
<protein>
    <recommendedName>
        <fullName evidence="1">bis(5'-nucleosyl)-tetraphosphatase (symmetrical)</fullName>
        <ecNumber evidence="1">3.6.1.41</ecNumber>
    </recommendedName>
</protein>
<accession>B2A6B9</accession>
<evidence type="ECO:0000313" key="9">
    <source>
        <dbReference type="Proteomes" id="UP000001683"/>
    </source>
</evidence>
<reference evidence="8 9" key="1">
    <citation type="submission" date="2008-04" db="EMBL/GenBank/DDBJ databases">
        <title>Complete sequence of chromosome of Natranaerobius thermophilus JW/NM-WN-LF.</title>
        <authorList>
            <consortium name="US DOE Joint Genome Institute"/>
            <person name="Copeland A."/>
            <person name="Lucas S."/>
            <person name="Lapidus A."/>
            <person name="Glavina del Rio T."/>
            <person name="Dalin E."/>
            <person name="Tice H."/>
            <person name="Bruce D."/>
            <person name="Goodwin L."/>
            <person name="Pitluck S."/>
            <person name="Chertkov O."/>
            <person name="Brettin T."/>
            <person name="Detter J.C."/>
            <person name="Han C."/>
            <person name="Kuske C.R."/>
            <person name="Schmutz J."/>
            <person name="Larimer F."/>
            <person name="Land M."/>
            <person name="Hauser L."/>
            <person name="Kyrpides N."/>
            <person name="Lykidis A."/>
            <person name="Mesbah N.M."/>
            <person name="Wiegel J."/>
        </authorList>
    </citation>
    <scope>NUCLEOTIDE SEQUENCE [LARGE SCALE GENOMIC DNA]</scope>
    <source>
        <strain evidence="9">ATCC BAA-1301 / DSM 18059 / JW/NM-WN-LF</strain>
    </source>
</reference>
<evidence type="ECO:0000259" key="7">
    <source>
        <dbReference type="PROSITE" id="PS51831"/>
    </source>
</evidence>
<dbReference type="InterPro" id="IPR003607">
    <property type="entry name" value="HD/PDEase_dom"/>
</dbReference>
<keyword evidence="4 8" id="KW-0378">Hydrolase</keyword>
<dbReference type="eggNOG" id="COG1713">
    <property type="taxonomic scope" value="Bacteria"/>
</dbReference>
<evidence type="ECO:0000256" key="3">
    <source>
        <dbReference type="ARBA" id="ARBA00022741"/>
    </source>
</evidence>
<dbReference type="FunCoup" id="B2A6B9">
    <property type="interactions" value="49"/>
</dbReference>
<dbReference type="OrthoDB" id="5295945at2"/>
<dbReference type="HOGENOM" id="CLU_089580_1_2_9"/>
<evidence type="ECO:0000256" key="2">
    <source>
        <dbReference type="ARBA" id="ARBA00022723"/>
    </source>
</evidence>
<keyword evidence="2" id="KW-0479">Metal-binding</keyword>
<evidence type="ECO:0000256" key="1">
    <source>
        <dbReference type="ARBA" id="ARBA00012506"/>
    </source>
</evidence>
<evidence type="ECO:0000256" key="4">
    <source>
        <dbReference type="ARBA" id="ARBA00022801"/>
    </source>
</evidence>
<dbReference type="PROSITE" id="PS51831">
    <property type="entry name" value="HD"/>
    <property type="match status" value="1"/>
</dbReference>
<dbReference type="EMBL" id="CP001034">
    <property type="protein sequence ID" value="ACB84130.1"/>
    <property type="molecule type" value="Genomic_DNA"/>
</dbReference>
<dbReference type="Gene3D" id="1.10.3210.10">
    <property type="entry name" value="Hypothetical protein af1432"/>
    <property type="match status" value="1"/>
</dbReference>
<dbReference type="SMART" id="SM00471">
    <property type="entry name" value="HDc"/>
    <property type="match status" value="1"/>
</dbReference>
<dbReference type="GO" id="GO:0046872">
    <property type="term" value="F:metal ion binding"/>
    <property type="evidence" value="ECO:0007669"/>
    <property type="project" value="UniProtKB-KW"/>
</dbReference>
<dbReference type="RefSeq" id="WP_012447016.1">
    <property type="nucleotide sequence ID" value="NC_010718.1"/>
</dbReference>
<evidence type="ECO:0000313" key="8">
    <source>
        <dbReference type="EMBL" id="ACB84130.1"/>
    </source>
</evidence>
<dbReference type="NCBIfam" id="TIGR00488">
    <property type="entry name" value="bis(5'-nucleosyl)-tetraphosphatase (symmetrical) YqeK"/>
    <property type="match status" value="1"/>
</dbReference>
<dbReference type="PANTHER" id="PTHR35795">
    <property type="entry name" value="SLR1885 PROTEIN"/>
    <property type="match status" value="1"/>
</dbReference>
<dbReference type="InterPro" id="IPR051094">
    <property type="entry name" value="Diverse_Catalytic_Enzymes"/>
</dbReference>
<dbReference type="Proteomes" id="UP000001683">
    <property type="component" value="Chromosome"/>
</dbReference>
<keyword evidence="3" id="KW-0547">Nucleotide-binding</keyword>
<dbReference type="KEGG" id="nth:Nther_0534"/>
<dbReference type="AlphaFoldDB" id="B2A6B9"/>
<dbReference type="EC" id="3.6.1.41" evidence="1"/>
<proteinExistence type="predicted"/>
<evidence type="ECO:0000256" key="5">
    <source>
        <dbReference type="ARBA" id="ARBA00023004"/>
    </source>
</evidence>
<dbReference type="InParanoid" id="B2A6B9"/>
<dbReference type="GO" id="GO:0008803">
    <property type="term" value="F:bis(5'-nucleosyl)-tetraphosphatase (symmetrical) activity"/>
    <property type="evidence" value="ECO:0007669"/>
    <property type="project" value="UniProtKB-EC"/>
</dbReference>
<dbReference type="STRING" id="457570.Nther_0534"/>
<name>B2A6B9_NATTJ</name>
<dbReference type="PANTHER" id="PTHR35795:SF1">
    <property type="entry name" value="BIS(5'-NUCLEOSYL)-TETRAPHOSPHATASE, SYMMETRICAL"/>
    <property type="match status" value="1"/>
</dbReference>
<gene>
    <name evidence="8" type="ordered locus">Nther_0534</name>
</gene>
<reference evidence="8 9" key="2">
    <citation type="journal article" date="2011" name="J. Bacteriol.">
        <title>Complete genome sequence of the anaerobic, halophilic alkalithermophile Natranaerobius thermophilus JW/NM-WN-LF.</title>
        <authorList>
            <person name="Zhao B."/>
            <person name="Mesbah N.M."/>
            <person name="Dalin E."/>
            <person name="Goodwin L."/>
            <person name="Nolan M."/>
            <person name="Pitluck S."/>
            <person name="Chertkov O."/>
            <person name="Brettin T.S."/>
            <person name="Han J."/>
            <person name="Larimer F.W."/>
            <person name="Land M.L."/>
            <person name="Hauser L."/>
            <person name="Kyrpides N."/>
            <person name="Wiegel J."/>
        </authorList>
    </citation>
    <scope>NUCLEOTIDE SEQUENCE [LARGE SCALE GENOMIC DNA]</scope>
    <source>
        <strain evidence="9">ATCC BAA-1301 / DSM 18059 / JW/NM-WN-LF</strain>
    </source>
</reference>
<sequence length="199" mass="22691">MDYNSIYNYYNDQLQKILTPARYTHSMRVVQTSLKLAPKFDADYQKTALAALVHDRGKEIGVNQLIKIAEQAGLILDEAETSHPGLLHGPVGAYLLKQEGKINDEDILQAVRFHTTGRPGMSSIEKAVFLADLIEPGRDYPNVDILRKLSFNEPYLGLVKALDWTLEYLMRMGWVIHPLTVKTRNYYLQKRGTTRSLKI</sequence>
<dbReference type="InterPro" id="IPR006674">
    <property type="entry name" value="HD_domain"/>
</dbReference>
<organism evidence="8 9">
    <name type="scientific">Natranaerobius thermophilus (strain ATCC BAA-1301 / DSM 18059 / JW/NM-WN-LF)</name>
    <dbReference type="NCBI Taxonomy" id="457570"/>
    <lineage>
        <taxon>Bacteria</taxon>
        <taxon>Bacillati</taxon>
        <taxon>Bacillota</taxon>
        <taxon>Clostridia</taxon>
        <taxon>Natranaerobiales</taxon>
        <taxon>Natranaerobiaceae</taxon>
        <taxon>Natranaerobius</taxon>
    </lineage>
</organism>
<dbReference type="GO" id="GO:0000166">
    <property type="term" value="F:nucleotide binding"/>
    <property type="evidence" value="ECO:0007669"/>
    <property type="project" value="UniProtKB-KW"/>
</dbReference>
<keyword evidence="5" id="KW-0408">Iron</keyword>
<dbReference type="CDD" id="cd00077">
    <property type="entry name" value="HDc"/>
    <property type="match status" value="1"/>
</dbReference>
<feature type="domain" description="HD" evidence="7">
    <location>
        <begin position="22"/>
        <end position="137"/>
    </location>
</feature>
<comment type="catalytic activity">
    <reaction evidence="6">
        <text>P(1),P(4)-bis(5'-adenosyl) tetraphosphate + H2O = 2 ADP + 2 H(+)</text>
        <dbReference type="Rhea" id="RHEA:24252"/>
        <dbReference type="ChEBI" id="CHEBI:15377"/>
        <dbReference type="ChEBI" id="CHEBI:15378"/>
        <dbReference type="ChEBI" id="CHEBI:58141"/>
        <dbReference type="ChEBI" id="CHEBI:456216"/>
        <dbReference type="EC" id="3.6.1.41"/>
    </reaction>
</comment>
<dbReference type="InterPro" id="IPR005249">
    <property type="entry name" value="YqeK"/>
</dbReference>